<gene>
    <name evidence="1" type="ORF">S01H4_33609</name>
</gene>
<protein>
    <submittedName>
        <fullName evidence="1">Uncharacterized protein</fullName>
    </submittedName>
</protein>
<dbReference type="EMBL" id="BART01017706">
    <property type="protein sequence ID" value="GAG80934.1"/>
    <property type="molecule type" value="Genomic_DNA"/>
</dbReference>
<proteinExistence type="predicted"/>
<organism evidence="1">
    <name type="scientific">marine sediment metagenome</name>
    <dbReference type="NCBI Taxonomy" id="412755"/>
    <lineage>
        <taxon>unclassified sequences</taxon>
        <taxon>metagenomes</taxon>
        <taxon>ecological metagenomes</taxon>
    </lineage>
</organism>
<accession>X1AG83</accession>
<sequence>MICPNCEEELSRGQLARLVARGYQVLFVEGRDSQDLVVNDEALKHVGIRCEKVHGCSWGTYLEQLWVKKELNPTDAPVLLGNEPLYGMLYLLLRGYSTTDISLVYCTSPDRVHRKLKTLG</sequence>
<name>X1AG83_9ZZZZ</name>
<reference evidence="1" key="1">
    <citation type="journal article" date="2014" name="Front. Microbiol.">
        <title>High frequency of phylogenetically diverse reductive dehalogenase-homologous genes in deep subseafloor sedimentary metagenomes.</title>
        <authorList>
            <person name="Kawai M."/>
            <person name="Futagami T."/>
            <person name="Toyoda A."/>
            <person name="Takaki Y."/>
            <person name="Nishi S."/>
            <person name="Hori S."/>
            <person name="Arai W."/>
            <person name="Tsubouchi T."/>
            <person name="Morono Y."/>
            <person name="Uchiyama I."/>
            <person name="Ito T."/>
            <person name="Fujiyama A."/>
            <person name="Inagaki F."/>
            <person name="Takami H."/>
        </authorList>
    </citation>
    <scope>NUCLEOTIDE SEQUENCE</scope>
    <source>
        <strain evidence="1">Expedition CK06-06</strain>
    </source>
</reference>
<dbReference type="AlphaFoldDB" id="X1AG83"/>
<comment type="caution">
    <text evidence="1">The sequence shown here is derived from an EMBL/GenBank/DDBJ whole genome shotgun (WGS) entry which is preliminary data.</text>
</comment>
<evidence type="ECO:0000313" key="1">
    <source>
        <dbReference type="EMBL" id="GAG80934.1"/>
    </source>
</evidence>